<dbReference type="EMBL" id="HBED01017903">
    <property type="protein sequence ID" value="CAD8308668.1"/>
    <property type="molecule type" value="Transcribed_RNA"/>
</dbReference>
<feature type="compositionally biased region" description="Basic and acidic residues" evidence="1">
    <location>
        <begin position="176"/>
        <end position="191"/>
    </location>
</feature>
<name>A0A7R9VZ43_9STRA</name>
<reference evidence="2" key="1">
    <citation type="submission" date="2021-01" db="EMBL/GenBank/DDBJ databases">
        <authorList>
            <person name="Corre E."/>
            <person name="Pelletier E."/>
            <person name="Niang G."/>
            <person name="Scheremetjew M."/>
            <person name="Finn R."/>
            <person name="Kale V."/>
            <person name="Holt S."/>
            <person name="Cochrane G."/>
            <person name="Meng A."/>
            <person name="Brown T."/>
            <person name="Cohen L."/>
        </authorList>
    </citation>
    <scope>NUCLEOTIDE SEQUENCE</scope>
    <source>
        <strain evidence="2">CCMP147</strain>
    </source>
</reference>
<sequence length="363" mass="41338">MEEERPVSVKKKYHPSLDSTVRRRGFYNRNLRRDNSVKFSNRTNRDVLFVVSEEECTISRKVGAGAGIGGGIGMLGLNINVEGGREYQKLSREAHVFTIGAGHAPQRKPLSRDRTTYITALTQKCQGGNWTVVHFRNWPLNANDEKSFMFSQRFLEAAAVETLPDDDEASDTSRGSQDRKTHHDSMHALRTDSQEKYLLGEEVDELDYNKARKSKYLASTLEVGDNAFVRRSSGGTWRYAVLKGKTATSLSFVLSVNGQESTWLQKEQWESNVRCFDKKPVSDELSIGDELSSQKKNQTRCSKQLASNLRVGKWAYVKQSDGRWTYAMLAKKSEAELYFITTENGHSKSVLKEDWMRNVRCFF</sequence>
<organism evidence="2">
    <name type="scientific">Pseudictyota dubia</name>
    <dbReference type="NCBI Taxonomy" id="2749911"/>
    <lineage>
        <taxon>Eukaryota</taxon>
        <taxon>Sar</taxon>
        <taxon>Stramenopiles</taxon>
        <taxon>Ochrophyta</taxon>
        <taxon>Bacillariophyta</taxon>
        <taxon>Mediophyceae</taxon>
        <taxon>Biddulphiophycidae</taxon>
        <taxon>Eupodiscales</taxon>
        <taxon>Odontellaceae</taxon>
        <taxon>Pseudictyota</taxon>
    </lineage>
</organism>
<gene>
    <name evidence="2" type="ORF">TDUB1175_LOCUS8965</name>
</gene>
<feature type="region of interest" description="Disordered" evidence="1">
    <location>
        <begin position="161"/>
        <end position="191"/>
    </location>
</feature>
<proteinExistence type="predicted"/>
<dbReference type="AlphaFoldDB" id="A0A7R9VZ43"/>
<evidence type="ECO:0000256" key="1">
    <source>
        <dbReference type="SAM" id="MobiDB-lite"/>
    </source>
</evidence>
<accession>A0A7R9VZ43</accession>
<protein>
    <submittedName>
        <fullName evidence="2">Uncharacterized protein</fullName>
    </submittedName>
</protein>
<evidence type="ECO:0000313" key="2">
    <source>
        <dbReference type="EMBL" id="CAD8308668.1"/>
    </source>
</evidence>